<feature type="region of interest" description="Disordered" evidence="2">
    <location>
        <begin position="329"/>
        <end position="363"/>
    </location>
</feature>
<dbReference type="InterPro" id="IPR018378">
    <property type="entry name" value="C-type_lectin_CS"/>
</dbReference>
<name>A0A9W7F422_9STRA</name>
<dbReference type="InterPro" id="IPR016186">
    <property type="entry name" value="C-type_lectin-like/link_sf"/>
</dbReference>
<accession>A0A9W7F422</accession>
<keyword evidence="3" id="KW-0472">Membrane</keyword>
<dbReference type="InterPro" id="IPR016187">
    <property type="entry name" value="CTDL_fold"/>
</dbReference>
<dbReference type="Pfam" id="PF00059">
    <property type="entry name" value="Lectin_C"/>
    <property type="match status" value="1"/>
</dbReference>
<dbReference type="PANTHER" id="PTHR22803">
    <property type="entry name" value="MANNOSE, PHOSPHOLIPASE, LECTIN RECEPTOR RELATED"/>
    <property type="match status" value="1"/>
</dbReference>
<dbReference type="EMBL" id="BRXX01000289">
    <property type="protein sequence ID" value="GMI02785.1"/>
    <property type="molecule type" value="Genomic_DNA"/>
</dbReference>
<keyword evidence="1" id="KW-1015">Disulfide bond</keyword>
<feature type="transmembrane region" description="Helical" evidence="3">
    <location>
        <begin position="228"/>
        <end position="253"/>
    </location>
</feature>
<feature type="transmembrane region" description="Helical" evidence="3">
    <location>
        <begin position="194"/>
        <end position="216"/>
    </location>
</feature>
<feature type="domain" description="C-type lectin" evidence="4">
    <location>
        <begin position="5"/>
        <end position="127"/>
    </location>
</feature>
<keyword evidence="3" id="KW-0812">Transmembrane</keyword>
<dbReference type="SMART" id="SM00034">
    <property type="entry name" value="CLECT"/>
    <property type="match status" value="1"/>
</dbReference>
<dbReference type="PROSITE" id="PS00615">
    <property type="entry name" value="C_TYPE_LECTIN_1"/>
    <property type="match status" value="1"/>
</dbReference>
<evidence type="ECO:0000259" key="4">
    <source>
        <dbReference type="PROSITE" id="PS50041"/>
    </source>
</evidence>
<protein>
    <recommendedName>
        <fullName evidence="4">C-type lectin domain-containing protein</fullName>
    </recommendedName>
</protein>
<comment type="caution">
    <text evidence="5">The sequence shown here is derived from an EMBL/GenBank/DDBJ whole genome shotgun (WGS) entry which is preliminary data.</text>
</comment>
<organism evidence="5 6">
    <name type="scientific">Triparma verrucosa</name>
    <dbReference type="NCBI Taxonomy" id="1606542"/>
    <lineage>
        <taxon>Eukaryota</taxon>
        <taxon>Sar</taxon>
        <taxon>Stramenopiles</taxon>
        <taxon>Ochrophyta</taxon>
        <taxon>Bolidophyceae</taxon>
        <taxon>Parmales</taxon>
        <taxon>Triparmaceae</taxon>
        <taxon>Triparma</taxon>
    </lineage>
</organism>
<feature type="compositionally biased region" description="Basic and acidic residues" evidence="2">
    <location>
        <begin position="337"/>
        <end position="347"/>
    </location>
</feature>
<proteinExistence type="predicted"/>
<dbReference type="PROSITE" id="PS50041">
    <property type="entry name" value="C_TYPE_LECTIN_2"/>
    <property type="match status" value="1"/>
</dbReference>
<evidence type="ECO:0000313" key="5">
    <source>
        <dbReference type="EMBL" id="GMI02785.1"/>
    </source>
</evidence>
<feature type="transmembrane region" description="Helical" evidence="3">
    <location>
        <begin position="259"/>
        <end position="279"/>
    </location>
</feature>
<dbReference type="Gene3D" id="3.10.100.10">
    <property type="entry name" value="Mannose-Binding Protein A, subunit A"/>
    <property type="match status" value="1"/>
</dbReference>
<dbReference type="AlphaFoldDB" id="A0A9W7F422"/>
<dbReference type="InterPro" id="IPR001304">
    <property type="entry name" value="C-type_lectin-like"/>
</dbReference>
<dbReference type="InterPro" id="IPR050111">
    <property type="entry name" value="C-type_lectin/snaclec_domain"/>
</dbReference>
<evidence type="ECO:0000313" key="6">
    <source>
        <dbReference type="Proteomes" id="UP001165160"/>
    </source>
</evidence>
<evidence type="ECO:0000256" key="3">
    <source>
        <dbReference type="SAM" id="Phobius"/>
    </source>
</evidence>
<dbReference type="Proteomes" id="UP001165160">
    <property type="component" value="Unassembled WGS sequence"/>
</dbReference>
<evidence type="ECO:0000256" key="1">
    <source>
        <dbReference type="ARBA" id="ARBA00023157"/>
    </source>
</evidence>
<gene>
    <name evidence="5" type="ORF">TrVE_jg10616</name>
</gene>
<dbReference type="SUPFAM" id="SSF56436">
    <property type="entry name" value="C-type lectin-like"/>
    <property type="match status" value="1"/>
</dbReference>
<reference evidence="6" key="1">
    <citation type="journal article" date="2023" name="Commun. Biol.">
        <title>Genome analysis of Parmales, the sister group of diatoms, reveals the evolutionary specialization of diatoms from phago-mixotrophs to photoautotrophs.</title>
        <authorList>
            <person name="Ban H."/>
            <person name="Sato S."/>
            <person name="Yoshikawa S."/>
            <person name="Yamada K."/>
            <person name="Nakamura Y."/>
            <person name="Ichinomiya M."/>
            <person name="Sato N."/>
            <person name="Blanc-Mathieu R."/>
            <person name="Endo H."/>
            <person name="Kuwata A."/>
            <person name="Ogata H."/>
        </authorList>
    </citation>
    <scope>NUCLEOTIDE SEQUENCE [LARGE SCALE GENOMIC DNA]</scope>
    <source>
        <strain evidence="6">NIES 3699</strain>
    </source>
</reference>
<evidence type="ECO:0000256" key="2">
    <source>
        <dbReference type="SAM" id="MobiDB-lite"/>
    </source>
</evidence>
<keyword evidence="6" id="KW-1185">Reference proteome</keyword>
<dbReference type="CDD" id="cd00037">
    <property type="entry name" value="CLECT"/>
    <property type="match status" value="1"/>
</dbReference>
<keyword evidence="3" id="KW-1133">Transmembrane helix</keyword>
<sequence>MAARYTEADVFFGTNLVDWHTARADCISQGGDLISISNAAEQAIVMNVISANGGAPSNAWIGLNDFTVEHQWDWPDSCSSNPYKQWAPGEPNNAGNEDCVEIYGSGHSLFGQWNDFYCTSQRQYLCVDAERGCPSDAPTIAPTPTPGPTIDPTIAPTIAPTQDPMRCICWEASDIVACPLAIEIYGEDATPGEFLLMNGISVLYKIVFVLFLRFVFRCRTIDLGKRSVLCFDFVPTAYLFLFLANMFLVLATYLSRCFVPLWATFYILFLHIDMVVCLADRYMNRKLKAPPPTAPPRSNLELFAYTNNKTSWRDKAYNTVELKQAKKALPAAKKMQRVKDKEDERRKSSLKNKGFSMRGAGML</sequence>